<dbReference type="PRINTS" id="PR00411">
    <property type="entry name" value="PNDRDTASEI"/>
</dbReference>
<evidence type="ECO:0000259" key="11">
    <source>
        <dbReference type="Pfam" id="PF22366"/>
    </source>
</evidence>
<dbReference type="InterPro" id="IPR036188">
    <property type="entry name" value="FAD/NAD-bd_sf"/>
</dbReference>
<keyword evidence="5" id="KW-0809">Transit peptide</keyword>
<accession>A0ABX8B8X4</accession>
<keyword evidence="4" id="KW-0274">FAD</keyword>
<dbReference type="InterPro" id="IPR023753">
    <property type="entry name" value="FAD/NAD-binding_dom"/>
</dbReference>
<gene>
    <name evidence="12" type="ORF">J8C06_06750</name>
</gene>
<keyword evidence="3" id="KW-0285">Flavoprotein</keyword>
<keyword evidence="6" id="KW-0560">Oxidoreductase</keyword>
<feature type="transmembrane region" description="Helical" evidence="9">
    <location>
        <begin position="375"/>
        <end position="392"/>
    </location>
</feature>
<keyword evidence="7" id="KW-0520">NAD</keyword>
<evidence type="ECO:0000256" key="9">
    <source>
        <dbReference type="SAM" id="Phobius"/>
    </source>
</evidence>
<sequence length="429" mass="47383">MTESTTPRKHIVVLGAGFGGVAFCQAFPEGLADITLVDRNNYHLFQPLLYQVATADLSPADIAEPIRTIFDRRRDIKVLMDEVSGIDLAKRTVTMQRRTLTYDYLVLAVGARTGYFGNNEWARHAGGLKGIDDALNIRNRVLTAFEEAENCLDPEQVRRLTTFVVVGGGPTGVELAGALGELTRRVLRRDFKNIDTSQARVFLIQGASRLLPPYHQALSEYARQKLVKLGVDVRVSARVTRVGPQRVELDNGKVIEAANIIWCAGVEANPLTRKLGLPTDRTGRLKVEPDLRLPGHPEVLAIGDIAALTDARGVDVPGVAPAALQMGRYAAKVIEAQLRGRTPPRPFVYFDKGSMATIGRAAAVLEVGRLRMTGFFAWMGWLLVHLAMLVGFNNKVSVLTEWIFRYITYRQGARIITTPRTDELLRDAT</sequence>
<proteinExistence type="inferred from homology"/>
<keyword evidence="9" id="KW-0472">Membrane</keyword>
<dbReference type="PANTHER" id="PTHR43706:SF47">
    <property type="entry name" value="EXTERNAL NADH-UBIQUINONE OXIDOREDUCTASE 1, MITOCHONDRIAL-RELATED"/>
    <property type="match status" value="1"/>
</dbReference>
<evidence type="ECO:0000256" key="3">
    <source>
        <dbReference type="ARBA" id="ARBA00022630"/>
    </source>
</evidence>
<evidence type="ECO:0000259" key="10">
    <source>
        <dbReference type="Pfam" id="PF07992"/>
    </source>
</evidence>
<dbReference type="PRINTS" id="PR00368">
    <property type="entry name" value="FADPNR"/>
</dbReference>
<evidence type="ECO:0000313" key="13">
    <source>
        <dbReference type="Proteomes" id="UP000676506"/>
    </source>
</evidence>
<reference evidence="12 13" key="1">
    <citation type="submission" date="2021-03" db="EMBL/GenBank/DDBJ databases">
        <title>Genomic and phenotypic characterization of Chloracidobacterium isolates provides evidence for multiple species.</title>
        <authorList>
            <person name="Saini M.K."/>
            <person name="Costas A.M.G."/>
            <person name="Tank M."/>
            <person name="Bryant D.A."/>
        </authorList>
    </citation>
    <scope>NUCLEOTIDE SEQUENCE [LARGE SCALE GENOMIC DNA]</scope>
    <source>
        <strain evidence="12 13">BV2-C</strain>
    </source>
</reference>
<evidence type="ECO:0000256" key="7">
    <source>
        <dbReference type="ARBA" id="ARBA00023027"/>
    </source>
</evidence>
<evidence type="ECO:0000256" key="6">
    <source>
        <dbReference type="ARBA" id="ARBA00023002"/>
    </source>
</evidence>
<dbReference type="Gene3D" id="3.50.50.100">
    <property type="match status" value="1"/>
</dbReference>
<feature type="domain" description="FAD/NAD(P)-binding" evidence="10">
    <location>
        <begin position="10"/>
        <end position="327"/>
    </location>
</feature>
<evidence type="ECO:0000256" key="1">
    <source>
        <dbReference type="ARBA" id="ARBA00005272"/>
    </source>
</evidence>
<dbReference type="Pfam" id="PF07992">
    <property type="entry name" value="Pyr_redox_2"/>
    <property type="match status" value="1"/>
</dbReference>
<dbReference type="Pfam" id="PF22366">
    <property type="entry name" value="NDH2_C"/>
    <property type="match status" value="1"/>
</dbReference>
<evidence type="ECO:0000256" key="2">
    <source>
        <dbReference type="ARBA" id="ARBA00012637"/>
    </source>
</evidence>
<dbReference type="PANTHER" id="PTHR43706">
    <property type="entry name" value="NADH DEHYDROGENASE"/>
    <property type="match status" value="1"/>
</dbReference>
<evidence type="ECO:0000256" key="8">
    <source>
        <dbReference type="ARBA" id="ARBA00047599"/>
    </source>
</evidence>
<comment type="catalytic activity">
    <reaction evidence="8">
        <text>a quinone + NADH + H(+) = a quinol + NAD(+)</text>
        <dbReference type="Rhea" id="RHEA:46160"/>
        <dbReference type="ChEBI" id="CHEBI:15378"/>
        <dbReference type="ChEBI" id="CHEBI:24646"/>
        <dbReference type="ChEBI" id="CHEBI:57540"/>
        <dbReference type="ChEBI" id="CHEBI:57945"/>
        <dbReference type="ChEBI" id="CHEBI:132124"/>
        <dbReference type="EC" id="1.6.5.9"/>
    </reaction>
</comment>
<dbReference type="Proteomes" id="UP000676506">
    <property type="component" value="Chromosome 1"/>
</dbReference>
<comment type="similarity">
    <text evidence="1">Belongs to the NADH dehydrogenase family.</text>
</comment>
<dbReference type="InterPro" id="IPR045024">
    <property type="entry name" value="NDH-2"/>
</dbReference>
<dbReference type="EMBL" id="CP072648">
    <property type="protein sequence ID" value="QUW02068.1"/>
    <property type="molecule type" value="Genomic_DNA"/>
</dbReference>
<keyword evidence="13" id="KW-1185">Reference proteome</keyword>
<protein>
    <recommendedName>
        <fullName evidence="2">NADH:ubiquinone reductase (non-electrogenic)</fullName>
        <ecNumber evidence="2">1.6.5.9</ecNumber>
    </recommendedName>
</protein>
<evidence type="ECO:0000256" key="5">
    <source>
        <dbReference type="ARBA" id="ARBA00022946"/>
    </source>
</evidence>
<evidence type="ECO:0000313" key="12">
    <source>
        <dbReference type="EMBL" id="QUW02068.1"/>
    </source>
</evidence>
<organism evidence="12 13">
    <name type="scientific">Chloracidobacterium validum</name>
    <dbReference type="NCBI Taxonomy" id="2821543"/>
    <lineage>
        <taxon>Bacteria</taxon>
        <taxon>Pseudomonadati</taxon>
        <taxon>Acidobacteriota</taxon>
        <taxon>Terriglobia</taxon>
        <taxon>Terriglobales</taxon>
        <taxon>Acidobacteriaceae</taxon>
        <taxon>Chloracidobacterium</taxon>
    </lineage>
</organism>
<feature type="domain" description="External alternative NADH-ubiquinone oxidoreductase-like C-terminal" evidence="11">
    <location>
        <begin position="352"/>
        <end position="410"/>
    </location>
</feature>
<dbReference type="SUPFAM" id="SSF51905">
    <property type="entry name" value="FAD/NAD(P)-binding domain"/>
    <property type="match status" value="1"/>
</dbReference>
<dbReference type="InterPro" id="IPR054585">
    <property type="entry name" value="NDH2-like_C"/>
</dbReference>
<name>A0ABX8B8X4_9BACT</name>
<dbReference type="EC" id="1.6.5.9" evidence="2"/>
<keyword evidence="9" id="KW-1133">Transmembrane helix</keyword>
<dbReference type="RefSeq" id="WP_211427959.1">
    <property type="nucleotide sequence ID" value="NZ_CP072648.1"/>
</dbReference>
<keyword evidence="9" id="KW-0812">Transmembrane</keyword>
<evidence type="ECO:0000256" key="4">
    <source>
        <dbReference type="ARBA" id="ARBA00022827"/>
    </source>
</evidence>